<accession>A0ABV9MSN7</accession>
<evidence type="ECO:0000313" key="3">
    <source>
        <dbReference type="Proteomes" id="UP001595969"/>
    </source>
</evidence>
<evidence type="ECO:0000256" key="1">
    <source>
        <dbReference type="ARBA" id="ARBA00004496"/>
    </source>
</evidence>
<comment type="caution">
    <text evidence="2">The sequence shown here is derived from an EMBL/GenBank/DDBJ whole genome shotgun (WGS) entry which is preliminary data.</text>
</comment>
<keyword evidence="3" id="KW-1185">Reference proteome</keyword>
<comment type="subcellular location">
    <subcellularLocation>
        <location evidence="1">Cytoplasm</location>
    </subcellularLocation>
</comment>
<dbReference type="Proteomes" id="UP001595969">
    <property type="component" value="Unassembled WGS sequence"/>
</dbReference>
<proteinExistence type="predicted"/>
<gene>
    <name evidence="2" type="ORF">ACFO5I_04655</name>
</gene>
<dbReference type="PANTHER" id="PTHR36438:SF1">
    <property type="entry name" value="IRON-SULFUR CLUSTER REPAIR PROTEIN YTFE"/>
    <property type="match status" value="1"/>
</dbReference>
<evidence type="ECO:0000313" key="2">
    <source>
        <dbReference type="EMBL" id="MFC4719017.1"/>
    </source>
</evidence>
<sequence>MENYQDYLMENLEQLDKFTRVVAKVHGENHPELHVVRATFLQMKDAVETTPTADLRIYLNKIATITKNYTLPNDACQTYATTYELLKKASELAQ</sequence>
<dbReference type="RefSeq" id="WP_204653378.1">
    <property type="nucleotide sequence ID" value="NZ_JAFBFD010000009.1"/>
</dbReference>
<evidence type="ECO:0008006" key="4">
    <source>
        <dbReference type="Google" id="ProtNLM"/>
    </source>
</evidence>
<dbReference type="InterPro" id="IPR019903">
    <property type="entry name" value="RIC_family"/>
</dbReference>
<dbReference type="EMBL" id="JBHSGS010000026">
    <property type="protein sequence ID" value="MFC4719017.1"/>
    <property type="molecule type" value="Genomic_DNA"/>
</dbReference>
<reference evidence="3" key="1">
    <citation type="journal article" date="2019" name="Int. J. Syst. Evol. Microbiol.">
        <title>The Global Catalogue of Microorganisms (GCM) 10K type strain sequencing project: providing services to taxonomists for standard genome sequencing and annotation.</title>
        <authorList>
            <consortium name="The Broad Institute Genomics Platform"/>
            <consortium name="The Broad Institute Genome Sequencing Center for Infectious Disease"/>
            <person name="Wu L."/>
            <person name="Ma J."/>
        </authorList>
    </citation>
    <scope>NUCLEOTIDE SEQUENCE [LARGE SCALE GENOMIC DNA]</scope>
    <source>
        <strain evidence="3">CGMCC 1.19032</strain>
    </source>
</reference>
<name>A0ABV9MSN7_9ENTE</name>
<protein>
    <recommendedName>
        <fullName evidence="4">Iron-sulfur cluster repair di-iron protein, ric</fullName>
    </recommendedName>
</protein>
<organism evidence="2 3">
    <name type="scientific">Enterococcus lemanii</name>
    <dbReference type="NCBI Taxonomy" id="1159752"/>
    <lineage>
        <taxon>Bacteria</taxon>
        <taxon>Bacillati</taxon>
        <taxon>Bacillota</taxon>
        <taxon>Bacilli</taxon>
        <taxon>Lactobacillales</taxon>
        <taxon>Enterococcaceae</taxon>
        <taxon>Enterococcus</taxon>
    </lineage>
</organism>
<dbReference type="PANTHER" id="PTHR36438">
    <property type="entry name" value="IRON-SULFUR CLUSTER REPAIR PROTEIN YTFE"/>
    <property type="match status" value="1"/>
</dbReference>